<protein>
    <submittedName>
        <fullName evidence="2">Uncharacterized protein</fullName>
    </submittedName>
</protein>
<proteinExistence type="predicted"/>
<keyword evidence="3" id="KW-1185">Reference proteome</keyword>
<name>A0A9R1C8H1_9BACT</name>
<dbReference type="InterPro" id="IPR017853">
    <property type="entry name" value="GH"/>
</dbReference>
<evidence type="ECO:0000313" key="2">
    <source>
        <dbReference type="EMBL" id="GJG57974.1"/>
    </source>
</evidence>
<dbReference type="GeneID" id="72468877"/>
<dbReference type="SUPFAM" id="SSF51445">
    <property type="entry name" value="(Trans)glycosidases"/>
    <property type="match status" value="1"/>
</dbReference>
<dbReference type="Gene3D" id="3.20.20.80">
    <property type="entry name" value="Glycosidases"/>
    <property type="match status" value="1"/>
</dbReference>
<sequence>MAEINDVASVQVEPADQTNADEKTAEAVSNVGWPAHYGGVMLQGFYWGSFDESSWEKLGSADTVAQYSKYFDLIWVPQSGGMPYQGSRTMGYMPYYYFDHNSCFGS</sequence>
<evidence type="ECO:0000313" key="3">
    <source>
        <dbReference type="Proteomes" id="UP000825483"/>
    </source>
</evidence>
<evidence type="ECO:0000256" key="1">
    <source>
        <dbReference type="SAM" id="MobiDB-lite"/>
    </source>
</evidence>
<dbReference type="Proteomes" id="UP000825483">
    <property type="component" value="Unassembled WGS sequence"/>
</dbReference>
<accession>A0A9R1C8H1</accession>
<dbReference type="AlphaFoldDB" id="A0A9R1C8H1"/>
<gene>
    <name evidence="2" type="ORF">PRLR5076_08250</name>
</gene>
<feature type="region of interest" description="Disordered" evidence="1">
    <location>
        <begin position="1"/>
        <end position="21"/>
    </location>
</feature>
<dbReference type="EMBL" id="BPUB01000001">
    <property type="protein sequence ID" value="GJG57974.1"/>
    <property type="molecule type" value="Genomic_DNA"/>
</dbReference>
<organism evidence="2 3">
    <name type="scientific">Prevotella lacticifex</name>
    <dbReference type="NCBI Taxonomy" id="2854755"/>
    <lineage>
        <taxon>Bacteria</taxon>
        <taxon>Pseudomonadati</taxon>
        <taxon>Bacteroidota</taxon>
        <taxon>Bacteroidia</taxon>
        <taxon>Bacteroidales</taxon>
        <taxon>Prevotellaceae</taxon>
        <taxon>Prevotella</taxon>
    </lineage>
</organism>
<comment type="caution">
    <text evidence="2">The sequence shown here is derived from an EMBL/GenBank/DDBJ whole genome shotgun (WGS) entry which is preliminary data.</text>
</comment>
<dbReference type="RefSeq" id="WP_223930171.1">
    <property type="nucleotide sequence ID" value="NZ_BPTU01000004.1"/>
</dbReference>
<reference evidence="2" key="1">
    <citation type="journal article" date="2022" name="Int. J. Syst. Evol. Microbiol.">
        <title>Prevotella lacticifex sp. nov., isolated from the rumen of cows.</title>
        <authorList>
            <person name="Shinkai T."/>
            <person name="Ikeyama N."/>
            <person name="Kumagai M."/>
            <person name="Ohmori H."/>
            <person name="Sakamoto M."/>
            <person name="Ohkuma M."/>
            <person name="Mitsumori M."/>
        </authorList>
    </citation>
    <scope>NUCLEOTIDE SEQUENCE</scope>
    <source>
        <strain evidence="2">R5076</strain>
    </source>
</reference>